<organism evidence="1 2">
    <name type="scientific">Galerina marginata (strain CBS 339.88)</name>
    <dbReference type="NCBI Taxonomy" id="685588"/>
    <lineage>
        <taxon>Eukaryota</taxon>
        <taxon>Fungi</taxon>
        <taxon>Dikarya</taxon>
        <taxon>Basidiomycota</taxon>
        <taxon>Agaricomycotina</taxon>
        <taxon>Agaricomycetes</taxon>
        <taxon>Agaricomycetidae</taxon>
        <taxon>Agaricales</taxon>
        <taxon>Agaricineae</taxon>
        <taxon>Strophariaceae</taxon>
        <taxon>Galerina</taxon>
    </lineage>
</organism>
<reference evidence="2" key="1">
    <citation type="journal article" date="2014" name="Proc. Natl. Acad. Sci. U.S.A.">
        <title>Extensive sampling of basidiomycete genomes demonstrates inadequacy of the white-rot/brown-rot paradigm for wood decay fungi.</title>
        <authorList>
            <person name="Riley R."/>
            <person name="Salamov A.A."/>
            <person name="Brown D.W."/>
            <person name="Nagy L.G."/>
            <person name="Floudas D."/>
            <person name="Held B.W."/>
            <person name="Levasseur A."/>
            <person name="Lombard V."/>
            <person name="Morin E."/>
            <person name="Otillar R."/>
            <person name="Lindquist E.A."/>
            <person name="Sun H."/>
            <person name="LaButti K.M."/>
            <person name="Schmutz J."/>
            <person name="Jabbour D."/>
            <person name="Luo H."/>
            <person name="Baker S.E."/>
            <person name="Pisabarro A.G."/>
            <person name="Walton J.D."/>
            <person name="Blanchette R.A."/>
            <person name="Henrissat B."/>
            <person name="Martin F."/>
            <person name="Cullen D."/>
            <person name="Hibbett D.S."/>
            <person name="Grigoriev I.V."/>
        </authorList>
    </citation>
    <scope>NUCLEOTIDE SEQUENCE [LARGE SCALE GENOMIC DNA]</scope>
    <source>
        <strain evidence="2">CBS 339.88</strain>
    </source>
</reference>
<keyword evidence="2" id="KW-1185">Reference proteome</keyword>
<sequence>MRCFIAAIVLSEPVILNPWWLFRGNDFQAMHKLVINTHQWLFHALVSQVNVDVNLLCASGVESATLYANVLRSLKYGSMRST</sequence>
<dbReference type="EMBL" id="KL142377">
    <property type="protein sequence ID" value="KDR76973.1"/>
    <property type="molecule type" value="Genomic_DNA"/>
</dbReference>
<accession>A0A067TDE8</accession>
<dbReference type="AlphaFoldDB" id="A0A067TDE8"/>
<name>A0A067TDE8_GALM3</name>
<dbReference type="Proteomes" id="UP000027222">
    <property type="component" value="Unassembled WGS sequence"/>
</dbReference>
<evidence type="ECO:0000313" key="1">
    <source>
        <dbReference type="EMBL" id="KDR76973.1"/>
    </source>
</evidence>
<proteinExistence type="predicted"/>
<protein>
    <submittedName>
        <fullName evidence="1">Uncharacterized protein</fullName>
    </submittedName>
</protein>
<dbReference type="HOGENOM" id="CLU_2558429_0_0_1"/>
<evidence type="ECO:0000313" key="2">
    <source>
        <dbReference type="Proteomes" id="UP000027222"/>
    </source>
</evidence>
<gene>
    <name evidence="1" type="ORF">GALMADRAFT_246135</name>
</gene>